<feature type="domain" description="NB-ARC" evidence="8">
    <location>
        <begin position="183"/>
        <end position="355"/>
    </location>
</feature>
<evidence type="ECO:0000259" key="10">
    <source>
        <dbReference type="Pfam" id="PF23559"/>
    </source>
</evidence>
<evidence type="ECO:0000259" key="8">
    <source>
        <dbReference type="Pfam" id="PF00931"/>
    </source>
</evidence>
<dbReference type="CDD" id="cd14798">
    <property type="entry name" value="RX-CC_like"/>
    <property type="match status" value="1"/>
</dbReference>
<reference evidence="12 13" key="1">
    <citation type="journal article" date="2010" name="Nature">
        <title>Genome sequencing and analysis of the model grass Brachypodium distachyon.</title>
        <authorList>
            <consortium name="International Brachypodium Initiative"/>
        </authorList>
    </citation>
    <scope>NUCLEOTIDE SEQUENCE [LARGE SCALE GENOMIC DNA]</scope>
    <source>
        <strain evidence="12 13">Bd21</strain>
    </source>
</reference>
<evidence type="ECO:0008006" key="15">
    <source>
        <dbReference type="Google" id="ProtNLM"/>
    </source>
</evidence>
<dbReference type="FunCoup" id="I1INK4">
    <property type="interactions" value="2"/>
</dbReference>
<keyword evidence="14" id="KW-1185">Reference proteome</keyword>
<name>I1INK4_BRADI</name>
<dbReference type="InterPro" id="IPR032675">
    <property type="entry name" value="LRR_dom_sf"/>
</dbReference>
<feature type="coiled-coil region" evidence="7">
    <location>
        <begin position="114"/>
        <end position="141"/>
    </location>
</feature>
<dbReference type="Pfam" id="PF00931">
    <property type="entry name" value="NB-ARC"/>
    <property type="match status" value="1"/>
</dbReference>
<dbReference type="Gene3D" id="1.10.10.10">
    <property type="entry name" value="Winged helix-like DNA-binding domain superfamily/Winged helix DNA-binding domain"/>
    <property type="match status" value="1"/>
</dbReference>
<evidence type="ECO:0000259" key="11">
    <source>
        <dbReference type="Pfam" id="PF23598"/>
    </source>
</evidence>
<evidence type="ECO:0000256" key="3">
    <source>
        <dbReference type="ARBA" id="ARBA00022737"/>
    </source>
</evidence>
<organism evidence="12">
    <name type="scientific">Brachypodium distachyon</name>
    <name type="common">Purple false brome</name>
    <name type="synonym">Trachynia distachya</name>
    <dbReference type="NCBI Taxonomy" id="15368"/>
    <lineage>
        <taxon>Eukaryota</taxon>
        <taxon>Viridiplantae</taxon>
        <taxon>Streptophyta</taxon>
        <taxon>Embryophyta</taxon>
        <taxon>Tracheophyta</taxon>
        <taxon>Spermatophyta</taxon>
        <taxon>Magnoliopsida</taxon>
        <taxon>Liliopsida</taxon>
        <taxon>Poales</taxon>
        <taxon>Poaceae</taxon>
        <taxon>BOP clade</taxon>
        <taxon>Pooideae</taxon>
        <taxon>Stipodae</taxon>
        <taxon>Brachypodieae</taxon>
        <taxon>Brachypodium</taxon>
    </lineage>
</organism>
<protein>
    <recommendedName>
        <fullName evidence="15">Rx N-terminal domain-containing protein</fullName>
    </recommendedName>
</protein>
<keyword evidence="2" id="KW-0433">Leucine-rich repeat</keyword>
<dbReference type="EnsemblPlants" id="KQJ89455">
    <property type="protein sequence ID" value="KQJ89455"/>
    <property type="gene ID" value="BRADI_4g25810v3"/>
</dbReference>
<evidence type="ECO:0000313" key="13">
    <source>
        <dbReference type="EnsemblPlants" id="KQJ89455"/>
    </source>
</evidence>
<evidence type="ECO:0000256" key="4">
    <source>
        <dbReference type="ARBA" id="ARBA00022741"/>
    </source>
</evidence>
<dbReference type="GO" id="GO:0009626">
    <property type="term" value="P:plant-type hypersensitive response"/>
    <property type="evidence" value="ECO:0007669"/>
    <property type="project" value="UniProtKB-ARBA"/>
</dbReference>
<evidence type="ECO:0000256" key="1">
    <source>
        <dbReference type="ARBA" id="ARBA00008894"/>
    </source>
</evidence>
<dbReference type="EMBL" id="CM000883">
    <property type="protein sequence ID" value="KQJ89455.1"/>
    <property type="molecule type" value="Genomic_DNA"/>
</dbReference>
<evidence type="ECO:0000313" key="14">
    <source>
        <dbReference type="Proteomes" id="UP000008810"/>
    </source>
</evidence>
<evidence type="ECO:0000256" key="5">
    <source>
        <dbReference type="ARBA" id="ARBA00022821"/>
    </source>
</evidence>
<dbReference type="GO" id="GO:0098542">
    <property type="term" value="P:defense response to other organism"/>
    <property type="evidence" value="ECO:0000318"/>
    <property type="project" value="GO_Central"/>
</dbReference>
<gene>
    <name evidence="13" type="primary">LOC100825135</name>
    <name evidence="12" type="ORF">BRADI_4g25810v3</name>
</gene>
<dbReference type="PANTHER" id="PTHR23155">
    <property type="entry name" value="DISEASE RESISTANCE PROTEIN RP"/>
    <property type="match status" value="1"/>
</dbReference>
<dbReference type="InterPro" id="IPR027417">
    <property type="entry name" value="P-loop_NTPase"/>
</dbReference>
<reference evidence="12" key="2">
    <citation type="submission" date="2017-06" db="EMBL/GenBank/DDBJ databases">
        <title>WGS assembly of Brachypodium distachyon.</title>
        <authorList>
            <consortium name="The International Brachypodium Initiative"/>
            <person name="Lucas S."/>
            <person name="Harmon-Smith M."/>
            <person name="Lail K."/>
            <person name="Tice H."/>
            <person name="Grimwood J."/>
            <person name="Bruce D."/>
            <person name="Barry K."/>
            <person name="Shu S."/>
            <person name="Lindquist E."/>
            <person name="Wang M."/>
            <person name="Pitluck S."/>
            <person name="Vogel J.P."/>
            <person name="Garvin D.F."/>
            <person name="Mockler T.C."/>
            <person name="Schmutz J."/>
            <person name="Rokhsar D."/>
            <person name="Bevan M.W."/>
        </authorList>
    </citation>
    <scope>NUCLEOTIDE SEQUENCE</scope>
    <source>
        <strain evidence="12">Bd21</strain>
    </source>
</reference>
<dbReference type="PANTHER" id="PTHR23155:SF990">
    <property type="entry name" value="NB-ARC DOMAIN CONTAINING PROTEIN, EXPRESSED"/>
    <property type="match status" value="1"/>
</dbReference>
<dbReference type="AlphaFoldDB" id="I1INK4"/>
<dbReference type="InterPro" id="IPR002182">
    <property type="entry name" value="NB-ARC"/>
</dbReference>
<evidence type="ECO:0000256" key="6">
    <source>
        <dbReference type="ARBA" id="ARBA00023054"/>
    </source>
</evidence>
<keyword evidence="3" id="KW-0677">Repeat</keyword>
<proteinExistence type="inferred from homology"/>
<dbReference type="Gene3D" id="1.10.8.430">
    <property type="entry name" value="Helical domain of apoptotic protease-activating factors"/>
    <property type="match status" value="1"/>
</dbReference>
<dbReference type="Pfam" id="PF23598">
    <property type="entry name" value="LRR_14"/>
    <property type="match status" value="1"/>
</dbReference>
<accession>I1INK4</accession>
<dbReference type="PRINTS" id="PR00364">
    <property type="entry name" value="DISEASERSIST"/>
</dbReference>
<dbReference type="InterPro" id="IPR036388">
    <property type="entry name" value="WH-like_DNA-bd_sf"/>
</dbReference>
<dbReference type="RefSeq" id="XP_024319439.1">
    <property type="nucleotide sequence ID" value="XM_024463671.1"/>
</dbReference>
<evidence type="ECO:0000313" key="12">
    <source>
        <dbReference type="EMBL" id="KQJ89455.1"/>
    </source>
</evidence>
<dbReference type="OMA" id="IWCRCIC"/>
<dbReference type="OrthoDB" id="611104at2759"/>
<evidence type="ECO:0000256" key="7">
    <source>
        <dbReference type="SAM" id="Coils"/>
    </source>
</evidence>
<dbReference type="InterPro" id="IPR058922">
    <property type="entry name" value="WHD_DRP"/>
</dbReference>
<feature type="domain" description="Disease resistance N-terminal" evidence="9">
    <location>
        <begin position="5"/>
        <end position="90"/>
    </location>
</feature>
<dbReference type="InterPro" id="IPR042197">
    <property type="entry name" value="Apaf_helical"/>
</dbReference>
<evidence type="ECO:0000259" key="9">
    <source>
        <dbReference type="Pfam" id="PF18052"/>
    </source>
</evidence>
<dbReference type="eggNOG" id="KOG4658">
    <property type="taxonomic scope" value="Eukaryota"/>
</dbReference>
<evidence type="ECO:0000256" key="2">
    <source>
        <dbReference type="ARBA" id="ARBA00022614"/>
    </source>
</evidence>
<dbReference type="KEGG" id="bdi:100825135"/>
<dbReference type="Proteomes" id="UP000008810">
    <property type="component" value="Chromosome 4"/>
</dbReference>
<dbReference type="GeneID" id="100825135"/>
<dbReference type="SUPFAM" id="SSF52047">
    <property type="entry name" value="RNI-like"/>
    <property type="match status" value="1"/>
</dbReference>
<dbReference type="Pfam" id="PF23559">
    <property type="entry name" value="WHD_DRP"/>
    <property type="match status" value="1"/>
</dbReference>
<sequence length="916" mass="103640">MAETAITSVLSKCGELATRELVREAKVLLKVGDDIMLLRDRLEWLQAFVRDADRKRRVGTDDLTRIWVRQTRDVAFEVEDALDEFFHKVDLDIQGRRGWKLWLGHLNINRLAIRHVLSSQIEKIKSRLDQISENQKEYNIEYAPSAICTSANMALLSREDLQKVVGIEKDATSLADLLLGLKDHRQKMSFISIVGESGAGKSTLGKEIHSKVVENFDIVVSYTMPPNCSMEDLLTQIYCIAQEQAGRAADELEGHGSSASCEEGGINKLHDLLRDKRYLLILGGISSKIILNCVAASLPDSKTSSCVVLLLEPENKEVASHAANLNHPDHIDGGTHQLSRLDEEGSADLFRWRVFGAEGEKMKGSRKKKKISWPVQYFQSQGDQKNQAQEEEQEVEQMKRYEKDVYHITGGHPLAIVVLAGLLRTKERPVEWDAVLQHLKPGREELAQDNNGGGNGIAGVVLSKDKSAVEWVVQQIESPAGEAKLSNRMAIERILSSSFDDLPQDLKSCFLYFAAYPKDLTHGADRLVWMWTAEGFIRPHNDDKTMEELGQVYLQELVSRSLVESEKSTDDSCDGIKQVRVHNRLLMFLQSEAREASFIEMHAKNDVLAPASVRRLSIQNDSGRYVKFTNNYKFPKLRSFIYRISEQVQCPDNSGQDMTLMRGETTFDLKFLCGSKFLRVLSMQGSNLTELPDEIGDMSHLRYLRVNCKQLKKLPPSIKKLLNLQTLDIRTTGVAEIHQDFWLIKTLRHVLAHKLTLPLLVENMQELGDLQTLHGVQLKQQKEDTQPFCGFLKRRKSAHYPLDMMSKLRSLEICGFNHKDHADALEISLRKMHLLGHLKLAGDQIPLCVFTEPGLQRLQTMVLDGTVDWSKVIELDISHKRPNLISVKVKQITAEQKIILDGENTNETKLGTLLSY</sequence>
<keyword evidence="6 7" id="KW-0175">Coiled coil</keyword>
<dbReference type="Gene3D" id="1.20.5.4130">
    <property type="match status" value="1"/>
</dbReference>
<dbReference type="Pfam" id="PF18052">
    <property type="entry name" value="Rx_N"/>
    <property type="match status" value="1"/>
</dbReference>
<dbReference type="Gramene" id="KQJ89455">
    <property type="protein sequence ID" value="KQJ89455"/>
    <property type="gene ID" value="BRADI_4g25810v3"/>
</dbReference>
<feature type="domain" description="Disease resistance R13L4/SHOC-2-like LRR" evidence="11">
    <location>
        <begin position="676"/>
        <end position="864"/>
    </location>
</feature>
<dbReference type="Gene3D" id="3.80.10.10">
    <property type="entry name" value="Ribonuclease Inhibitor"/>
    <property type="match status" value="1"/>
</dbReference>
<dbReference type="InterPro" id="IPR041118">
    <property type="entry name" value="Rx_N"/>
</dbReference>
<dbReference type="STRING" id="15368.I1INK4"/>
<feature type="domain" description="Disease resistance protein winged helix" evidence="10">
    <location>
        <begin position="516"/>
        <end position="583"/>
    </location>
</feature>
<comment type="similarity">
    <text evidence="1">Belongs to the disease resistance NB-LRR family.</text>
</comment>
<dbReference type="GO" id="GO:0002758">
    <property type="term" value="P:innate immune response-activating signaling pathway"/>
    <property type="evidence" value="ECO:0007669"/>
    <property type="project" value="UniProtKB-ARBA"/>
</dbReference>
<dbReference type="Gene3D" id="3.40.50.300">
    <property type="entry name" value="P-loop containing nucleotide triphosphate hydrolases"/>
    <property type="match status" value="1"/>
</dbReference>
<dbReference type="HOGENOM" id="CLU_000837_25_4_1"/>
<keyword evidence="5" id="KW-0611">Plant defense</keyword>
<dbReference type="InterPro" id="IPR044974">
    <property type="entry name" value="Disease_R_plants"/>
</dbReference>
<reference evidence="13" key="3">
    <citation type="submission" date="2018-08" db="UniProtKB">
        <authorList>
            <consortium name="EnsemblPlants"/>
        </authorList>
    </citation>
    <scope>IDENTIFICATION</scope>
    <source>
        <strain evidence="13">cv. Bd21</strain>
    </source>
</reference>
<dbReference type="SUPFAM" id="SSF52540">
    <property type="entry name" value="P-loop containing nucleoside triphosphate hydrolases"/>
    <property type="match status" value="1"/>
</dbReference>
<dbReference type="FunFam" id="1.10.10.10:FF:000322">
    <property type="entry name" value="Probable disease resistance protein At1g63360"/>
    <property type="match status" value="1"/>
</dbReference>
<dbReference type="GO" id="GO:0043531">
    <property type="term" value="F:ADP binding"/>
    <property type="evidence" value="ECO:0007669"/>
    <property type="project" value="InterPro"/>
</dbReference>
<keyword evidence="4" id="KW-0547">Nucleotide-binding</keyword>
<dbReference type="InterPro" id="IPR055414">
    <property type="entry name" value="LRR_R13L4/SHOC2-like"/>
</dbReference>
<dbReference type="GO" id="GO:0042742">
    <property type="term" value="P:defense response to bacterium"/>
    <property type="evidence" value="ECO:0007669"/>
    <property type="project" value="UniProtKB-ARBA"/>
</dbReference>
<dbReference type="InterPro" id="IPR038005">
    <property type="entry name" value="RX-like_CC"/>
</dbReference>